<dbReference type="Gene3D" id="3.30.420.240">
    <property type="match status" value="1"/>
</dbReference>
<dbReference type="InterPro" id="IPR027417">
    <property type="entry name" value="P-loop_NTPase"/>
</dbReference>
<organism evidence="1">
    <name type="scientific">Siphoviridae sp. ctjKY6</name>
    <dbReference type="NCBI Taxonomy" id="2825631"/>
    <lineage>
        <taxon>Viruses</taxon>
        <taxon>Duplodnaviria</taxon>
        <taxon>Heunggongvirae</taxon>
        <taxon>Uroviricota</taxon>
        <taxon>Caudoviricetes</taxon>
    </lineage>
</organism>
<protein>
    <submittedName>
        <fullName evidence="1">Large terminase</fullName>
    </submittedName>
</protein>
<accession>A0A8S5UY05</accession>
<reference evidence="1" key="1">
    <citation type="journal article" date="2021" name="Proc. Natl. Acad. Sci. U.S.A.">
        <title>A Catalog of Tens of Thousands of Viruses from Human Metagenomes Reveals Hidden Associations with Chronic Diseases.</title>
        <authorList>
            <person name="Tisza M.J."/>
            <person name="Buck C.B."/>
        </authorList>
    </citation>
    <scope>NUCLEOTIDE SEQUENCE</scope>
    <source>
        <strain evidence="1">CtjKY6</strain>
    </source>
</reference>
<dbReference type="Gene3D" id="3.40.50.300">
    <property type="entry name" value="P-loop containing nucleotide triphosphate hydrolases"/>
    <property type="match status" value="1"/>
</dbReference>
<dbReference type="EMBL" id="BK016165">
    <property type="protein sequence ID" value="DAF99376.1"/>
    <property type="molecule type" value="Genomic_DNA"/>
</dbReference>
<sequence>MLIKASAIDSAIATVKAHRRQDSFKSDPVGWAQYMLGTDEGTLWSKQREIARAVVENNSTAVKAGHGVGKSRLMAVLICWWVDTRYPHCYVISTAPSMAQVQDVLWREVMQLKDIVEQRFEEGLIDHKLPGRITMDVQWKDDVTKLPLGRGRKPPDNLGGNSFQGIHGDVLAVGDEACGLSGELIDALANITTNEASRRVLIANPTDPMSYLGKIFKEEMENWKRMSISVLESPNFTGEPMPKNVLQKLTGPSYVEQKKQEYGEDSARFKARVLGEFAFDIEDSLILPGDVETACLTERERIGRPVLGVDVARFGADRSVVYLCVNGVVRFVDSWAKTDLVHSAQRVHDLALREGAHAVAIDCDGIGGGMFDILNSYANRTYDILAVRGSMSSPDRGRWHNYRSYMWDSFRYRCRTGELDLDPLDIDLHDELLSVGYSYNTMSGGLVLDSKDKLKKDVGKSPDLADAAVYAAITDQNIRDAVQQETVFSDAGDMMDGDEDDYLHEMGETFGFQRILV</sequence>
<name>A0A8S5UY05_9CAUD</name>
<evidence type="ECO:0000313" key="1">
    <source>
        <dbReference type="EMBL" id="DAF99376.1"/>
    </source>
</evidence>
<proteinExistence type="predicted"/>